<dbReference type="RefSeq" id="WP_377363366.1">
    <property type="nucleotide sequence ID" value="NZ_JBHRYN010000025.1"/>
</dbReference>
<sequence>MDIESFKEVKPLSGFLSASVFENEFIGLKPTLFFGISIPLETFKFQNEKVDTTVELDFIHLPVRNDWKELIGNSYSFPINPENGYIDGSVYLGHAHNPADTSKVSFIENRGVLKCALEITFDFTFEGPSFLGKPSVKWEIELRYDEDQISNAIKEIQAIQSA</sequence>
<evidence type="ECO:0000313" key="2">
    <source>
        <dbReference type="Proteomes" id="UP001595710"/>
    </source>
</evidence>
<dbReference type="Proteomes" id="UP001595710">
    <property type="component" value="Unassembled WGS sequence"/>
</dbReference>
<evidence type="ECO:0000313" key="1">
    <source>
        <dbReference type="EMBL" id="MFC3702830.1"/>
    </source>
</evidence>
<accession>A0ABV7WWI4</accession>
<gene>
    <name evidence="1" type="ORF">ACFOND_14415</name>
</gene>
<protein>
    <recommendedName>
        <fullName evidence="3">Immunity protein 50 of polymorphic toxin system</fullName>
    </recommendedName>
</protein>
<dbReference type="EMBL" id="JBHRYN010000025">
    <property type="protein sequence ID" value="MFC3702830.1"/>
    <property type="molecule type" value="Genomic_DNA"/>
</dbReference>
<proteinExistence type="predicted"/>
<organism evidence="1 2">
    <name type="scientific">Reinekea marina</name>
    <dbReference type="NCBI Taxonomy" id="1310421"/>
    <lineage>
        <taxon>Bacteria</taxon>
        <taxon>Pseudomonadati</taxon>
        <taxon>Pseudomonadota</taxon>
        <taxon>Gammaproteobacteria</taxon>
        <taxon>Oceanospirillales</taxon>
        <taxon>Saccharospirillaceae</taxon>
        <taxon>Reinekea</taxon>
    </lineage>
</organism>
<name>A0ABV7WWI4_9GAMM</name>
<evidence type="ECO:0008006" key="3">
    <source>
        <dbReference type="Google" id="ProtNLM"/>
    </source>
</evidence>
<keyword evidence="2" id="KW-1185">Reference proteome</keyword>
<reference evidence="2" key="1">
    <citation type="journal article" date="2019" name="Int. J. Syst. Evol. Microbiol.">
        <title>The Global Catalogue of Microorganisms (GCM) 10K type strain sequencing project: providing services to taxonomists for standard genome sequencing and annotation.</title>
        <authorList>
            <consortium name="The Broad Institute Genomics Platform"/>
            <consortium name="The Broad Institute Genome Sequencing Center for Infectious Disease"/>
            <person name="Wu L."/>
            <person name="Ma J."/>
        </authorList>
    </citation>
    <scope>NUCLEOTIDE SEQUENCE [LARGE SCALE GENOMIC DNA]</scope>
    <source>
        <strain evidence="2">CECT 8288</strain>
    </source>
</reference>
<comment type="caution">
    <text evidence="1">The sequence shown here is derived from an EMBL/GenBank/DDBJ whole genome shotgun (WGS) entry which is preliminary data.</text>
</comment>